<evidence type="ECO:0000313" key="1">
    <source>
        <dbReference type="EMBL" id="KKL55723.1"/>
    </source>
</evidence>
<dbReference type="EMBL" id="LAZR01030740">
    <property type="protein sequence ID" value="KKL55723.1"/>
    <property type="molecule type" value="Genomic_DNA"/>
</dbReference>
<comment type="caution">
    <text evidence="1">The sequence shown here is derived from an EMBL/GenBank/DDBJ whole genome shotgun (WGS) entry which is preliminary data.</text>
</comment>
<reference evidence="1" key="1">
    <citation type="journal article" date="2015" name="Nature">
        <title>Complex archaea that bridge the gap between prokaryotes and eukaryotes.</title>
        <authorList>
            <person name="Spang A."/>
            <person name="Saw J.H."/>
            <person name="Jorgensen S.L."/>
            <person name="Zaremba-Niedzwiedzka K."/>
            <person name="Martijn J."/>
            <person name="Lind A.E."/>
            <person name="van Eijk R."/>
            <person name="Schleper C."/>
            <person name="Guy L."/>
            <person name="Ettema T.J."/>
        </authorList>
    </citation>
    <scope>NUCLEOTIDE SEQUENCE</scope>
</reference>
<gene>
    <name evidence="1" type="ORF">LCGC14_2252570</name>
</gene>
<dbReference type="AlphaFoldDB" id="A0A0F9D1X4"/>
<name>A0A0F9D1X4_9ZZZZ</name>
<evidence type="ECO:0008006" key="2">
    <source>
        <dbReference type="Google" id="ProtNLM"/>
    </source>
</evidence>
<accession>A0A0F9D1X4</accession>
<sequence length="325" mass="36976">AYTHFNRLVDPYYNLKTGGDKTGHYYRGKDLFSSSAYFKLYRQGELFGEIAWTIYRSLSYYEEFNGNLSSAVGFSGGVRKKIGNTGLILWGAYLPPNLINPHSLELPDGSNNLACGLFGAGYTKGRKRFNNWIYAYSELHNEDYPGHEEAGVSYDLRAEYPIGDRFVAKLKQGFEIIDNHYYAPKKVSYKIPSKVSINYFFREDDYITISVENRAGGQIGERLHNGTGVQAGLVLKEEGYTSSIQLMGYTTDVNRFAYLYPYEKPLYNWRFMPSSLKGDGIAGSAALVKNFKNTFTAGTKLRFNIDFFKRSRNSAALYIMTEYSF</sequence>
<proteinExistence type="predicted"/>
<organism evidence="1">
    <name type="scientific">marine sediment metagenome</name>
    <dbReference type="NCBI Taxonomy" id="412755"/>
    <lineage>
        <taxon>unclassified sequences</taxon>
        <taxon>metagenomes</taxon>
        <taxon>ecological metagenomes</taxon>
    </lineage>
</organism>
<protein>
    <recommendedName>
        <fullName evidence="2">Bacterial surface antigen (D15) domain-containing protein</fullName>
    </recommendedName>
</protein>
<feature type="non-terminal residue" evidence="1">
    <location>
        <position position="1"/>
    </location>
</feature>